<evidence type="ECO:0000256" key="2">
    <source>
        <dbReference type="ARBA" id="ARBA00022629"/>
    </source>
</evidence>
<dbReference type="PANTHER" id="PTHR43095">
    <property type="entry name" value="SUGAR KINASE"/>
    <property type="match status" value="1"/>
</dbReference>
<dbReference type="GO" id="GO:0042732">
    <property type="term" value="P:D-xylose metabolic process"/>
    <property type="evidence" value="ECO:0007669"/>
    <property type="project" value="UniProtKB-KW"/>
</dbReference>
<dbReference type="HAMAP" id="MF_02220">
    <property type="entry name" value="XylB"/>
    <property type="match status" value="1"/>
</dbReference>
<evidence type="ECO:0000256" key="7">
    <source>
        <dbReference type="ARBA" id="ARBA00023277"/>
    </source>
</evidence>
<organism evidence="13 14">
    <name type="scientific">Rhabdonatronobacter sediminivivens</name>
    <dbReference type="NCBI Taxonomy" id="2743469"/>
    <lineage>
        <taxon>Bacteria</taxon>
        <taxon>Pseudomonadati</taxon>
        <taxon>Pseudomonadota</taxon>
        <taxon>Alphaproteobacteria</taxon>
        <taxon>Rhodobacterales</taxon>
        <taxon>Paracoccaceae</taxon>
        <taxon>Rhabdonatronobacter</taxon>
    </lineage>
</organism>
<evidence type="ECO:0000313" key="14">
    <source>
        <dbReference type="Proteomes" id="UP000529417"/>
    </source>
</evidence>
<dbReference type="InterPro" id="IPR006000">
    <property type="entry name" value="Xylulokinase"/>
</dbReference>
<feature type="active site" description="Proton acceptor" evidence="8">
    <location>
        <position position="235"/>
    </location>
</feature>
<dbReference type="RefSeq" id="WP_179906880.1">
    <property type="nucleotide sequence ID" value="NZ_JACBXS010000032.1"/>
</dbReference>
<feature type="domain" description="Carbohydrate kinase FGGY N-terminal" evidence="11">
    <location>
        <begin position="3"/>
        <end position="242"/>
    </location>
</feature>
<dbReference type="PANTHER" id="PTHR43095:SF6">
    <property type="entry name" value="XYLULOSE KINASE"/>
    <property type="match status" value="1"/>
</dbReference>
<dbReference type="PROSITE" id="PS00445">
    <property type="entry name" value="FGGY_KINASES_2"/>
    <property type="match status" value="1"/>
</dbReference>
<dbReference type="Proteomes" id="UP000529417">
    <property type="component" value="Unassembled WGS sequence"/>
</dbReference>
<dbReference type="InterPro" id="IPR018485">
    <property type="entry name" value="FGGY_C"/>
</dbReference>
<comment type="caution">
    <text evidence="13">The sequence shown here is derived from an EMBL/GenBank/DDBJ whole genome shotgun (WGS) entry which is preliminary data.</text>
</comment>
<evidence type="ECO:0000256" key="8">
    <source>
        <dbReference type="HAMAP-Rule" id="MF_02220"/>
    </source>
</evidence>
<proteinExistence type="inferred from homology"/>
<sequence>MSYLGLDLGTSGLKALLTDGEGAIIGQAEQGYPVAHPHEGWSEQDPADWVAALHDVIGALRASHPEFADLRGIAVSGQMHGATLLDKRDKVLRPCILWNDTRSHAQAAKLDADPAFRRISGNVVFPGFTAPKLLWLRDHAPDIFAQVARVLLPAAYLTHVLTGDHVGDLSDASGTSWLDVGARRWSDELLARSGMERAQMPRLVEGSAPAAELRRDLARDWGLHHPVIVAGGAGDNAATACGLGLLDEGAGAVSLGSSGVVMIARNSCEPAPDTAVHTFCHALPGRWYQMGVMLAAADNLNWLANLVSMPPQALIAELGDGIRPPGAVRYLPYLAGERTPHNNPHLRAGFSGIGAKSSRADLTRAVLEGVAFGLRDNLEALRAAGAAPNRLHAVGGGARSRYWVGVLATVLGLPIAVSNAQAGHGAALGAARLARLAATGAPVADVITPQRDTQEVLPAAEHRAAFEEAFARFQHAARAEGQGTETLSPTV</sequence>
<feature type="binding site" evidence="8">
    <location>
        <begin position="79"/>
        <end position="80"/>
    </location>
    <ligand>
        <name>substrate</name>
    </ligand>
</feature>
<dbReference type="EMBL" id="JACBXS010000032">
    <property type="protein sequence ID" value="NYS26085.1"/>
    <property type="molecule type" value="Genomic_DNA"/>
</dbReference>
<keyword evidence="3 8" id="KW-0808">Transferase</keyword>
<evidence type="ECO:0000256" key="4">
    <source>
        <dbReference type="ARBA" id="ARBA00022741"/>
    </source>
</evidence>
<keyword evidence="14" id="KW-1185">Reference proteome</keyword>
<dbReference type="Pfam" id="PF00370">
    <property type="entry name" value="FGGY_N"/>
    <property type="match status" value="1"/>
</dbReference>
<dbReference type="AlphaFoldDB" id="A0A7Z0I192"/>
<dbReference type="PIRSF" id="PIRSF000538">
    <property type="entry name" value="GlpK"/>
    <property type="match status" value="1"/>
</dbReference>
<dbReference type="EC" id="2.7.1.17" evidence="8 10"/>
<accession>A0A7Z0I192</accession>
<keyword evidence="7 8" id="KW-0119">Carbohydrate metabolism</keyword>
<dbReference type="PROSITE" id="PS00933">
    <property type="entry name" value="FGGY_KINASES_1"/>
    <property type="match status" value="1"/>
</dbReference>
<dbReference type="InterPro" id="IPR018484">
    <property type="entry name" value="FGGY_N"/>
</dbReference>
<keyword evidence="4 8" id="KW-0547">Nucleotide-binding</keyword>
<evidence type="ECO:0000256" key="3">
    <source>
        <dbReference type="ARBA" id="ARBA00022679"/>
    </source>
</evidence>
<dbReference type="Gene3D" id="3.30.420.40">
    <property type="match status" value="2"/>
</dbReference>
<dbReference type="GO" id="GO:0005524">
    <property type="term" value="F:ATP binding"/>
    <property type="evidence" value="ECO:0007669"/>
    <property type="project" value="UniProtKB-UniRule"/>
</dbReference>
<comment type="function">
    <text evidence="8">Catalyzes the phosphorylation of D-xylulose to D-xylulose 5-phosphate.</text>
</comment>
<dbReference type="InterPro" id="IPR050406">
    <property type="entry name" value="FGGY_Carb_Kinase"/>
</dbReference>
<name>A0A7Z0I192_9RHOB</name>
<evidence type="ECO:0000259" key="12">
    <source>
        <dbReference type="Pfam" id="PF02782"/>
    </source>
</evidence>
<dbReference type="SUPFAM" id="SSF53067">
    <property type="entry name" value="Actin-like ATPase domain"/>
    <property type="match status" value="2"/>
</dbReference>
<dbReference type="InterPro" id="IPR018483">
    <property type="entry name" value="Carb_kinase_FGGY_CS"/>
</dbReference>
<gene>
    <name evidence="8 10 13" type="primary">xylB</name>
    <name evidence="13" type="ORF">HUK65_13915</name>
</gene>
<dbReference type="NCBIfam" id="TIGR01312">
    <property type="entry name" value="XylB"/>
    <property type="match status" value="1"/>
</dbReference>
<dbReference type="GO" id="GO:0005998">
    <property type="term" value="P:xylulose catabolic process"/>
    <property type="evidence" value="ECO:0007669"/>
    <property type="project" value="UniProtKB-UniRule"/>
</dbReference>
<evidence type="ECO:0000256" key="1">
    <source>
        <dbReference type="ARBA" id="ARBA00009156"/>
    </source>
</evidence>
<evidence type="ECO:0000256" key="6">
    <source>
        <dbReference type="ARBA" id="ARBA00022840"/>
    </source>
</evidence>
<keyword evidence="5 8" id="KW-0418">Kinase</keyword>
<evidence type="ECO:0000256" key="5">
    <source>
        <dbReference type="ARBA" id="ARBA00022777"/>
    </source>
</evidence>
<feature type="domain" description="Carbohydrate kinase FGGY C-terminal" evidence="12">
    <location>
        <begin position="252"/>
        <end position="437"/>
    </location>
</feature>
<evidence type="ECO:0000256" key="10">
    <source>
        <dbReference type="RuleBase" id="RU364073"/>
    </source>
</evidence>
<dbReference type="GO" id="GO:0004856">
    <property type="term" value="F:D-xylulokinase activity"/>
    <property type="evidence" value="ECO:0007669"/>
    <property type="project" value="UniProtKB-UniRule"/>
</dbReference>
<keyword evidence="2 8" id="KW-0859">Xylose metabolism</keyword>
<dbReference type="Pfam" id="PF02782">
    <property type="entry name" value="FGGY_C"/>
    <property type="match status" value="1"/>
</dbReference>
<keyword evidence="6 8" id="KW-0067">ATP-binding</keyword>
<protein>
    <recommendedName>
        <fullName evidence="8 10">Xylulose kinase</fullName>
        <shortName evidence="8 10">Xylulokinase</shortName>
        <ecNumber evidence="8 10">2.7.1.17</ecNumber>
    </recommendedName>
</protein>
<dbReference type="CDD" id="cd07808">
    <property type="entry name" value="ASKHA_NBD_FGGY_EcXK-like"/>
    <property type="match status" value="1"/>
</dbReference>
<evidence type="ECO:0000259" key="11">
    <source>
        <dbReference type="Pfam" id="PF00370"/>
    </source>
</evidence>
<reference evidence="13 14" key="1">
    <citation type="journal article" date="2000" name="Arch. Microbiol.">
        <title>Rhodobaca bogoriensis gen. nov. and sp. nov., an alkaliphilic purple nonsulfur bacterium from African Rift Valley soda lakes.</title>
        <authorList>
            <person name="Milford A.D."/>
            <person name="Achenbach L.A."/>
            <person name="Jung D.O."/>
            <person name="Madigan M.T."/>
        </authorList>
    </citation>
    <scope>NUCLEOTIDE SEQUENCE [LARGE SCALE GENOMIC DNA]</scope>
    <source>
        <strain evidence="13 14">2376</strain>
    </source>
</reference>
<dbReference type="InterPro" id="IPR043129">
    <property type="entry name" value="ATPase_NBD"/>
</dbReference>
<evidence type="ECO:0000256" key="9">
    <source>
        <dbReference type="RuleBase" id="RU003733"/>
    </source>
</evidence>
<comment type="similarity">
    <text evidence="1 8 9">Belongs to the FGGY kinase family.</text>
</comment>
<dbReference type="InterPro" id="IPR000577">
    <property type="entry name" value="Carb_kinase_FGGY"/>
</dbReference>
<feature type="site" description="Important for activity" evidence="8">
    <location>
        <position position="7"/>
    </location>
</feature>
<comment type="catalytic activity">
    <reaction evidence="8 10">
        <text>D-xylulose + ATP = D-xylulose 5-phosphate + ADP + H(+)</text>
        <dbReference type="Rhea" id="RHEA:10964"/>
        <dbReference type="ChEBI" id="CHEBI:15378"/>
        <dbReference type="ChEBI" id="CHEBI:17140"/>
        <dbReference type="ChEBI" id="CHEBI:30616"/>
        <dbReference type="ChEBI" id="CHEBI:57737"/>
        <dbReference type="ChEBI" id="CHEBI:456216"/>
        <dbReference type="EC" id="2.7.1.17"/>
    </reaction>
</comment>
<evidence type="ECO:0000313" key="13">
    <source>
        <dbReference type="EMBL" id="NYS26085.1"/>
    </source>
</evidence>